<feature type="binding site" evidence="3">
    <location>
        <position position="113"/>
    </location>
    <ligand>
        <name>NAD(+)</name>
        <dbReference type="ChEBI" id="CHEBI:57540"/>
    </ligand>
</feature>
<dbReference type="PANTHER" id="PTHR48075:SF5">
    <property type="entry name" value="3-HYDROXYBUTYRYL-COA DEHYDROGENASE"/>
    <property type="match status" value="1"/>
</dbReference>
<evidence type="ECO:0000313" key="6">
    <source>
        <dbReference type="EMBL" id="TKB03116.1"/>
    </source>
</evidence>
<feature type="binding site" evidence="3">
    <location>
        <position position="271"/>
    </location>
    <ligand>
        <name>NAD(+)</name>
        <dbReference type="ChEBI" id="CHEBI:57540"/>
    </ligand>
</feature>
<dbReference type="InterPro" id="IPR006108">
    <property type="entry name" value="3HC_DH_C"/>
</dbReference>
<dbReference type="InterPro" id="IPR008927">
    <property type="entry name" value="6-PGluconate_DH-like_C_sf"/>
</dbReference>
<accession>A0A4V5NNK7</accession>
<keyword evidence="3" id="KW-0520">NAD</keyword>
<sequence>MFDSTKVAVLGAGLMGCGIAQVFASHKLSVFLFDPFESARETALSKITSGIKSTGGDISATQYVNVVSDIEAAVANADVIIEAVPEKLALKQEVFRQIQPFVKSTAIVTSNTSVIPIKDIFDGLDFQNQVVGTHWWNPPYLVPLVEVVESEKSSTNVIKNMMALLTFVGKKPVHVKKDVPGFVGNRMQHALWREAIALVNDGVCTAEDVDVVVKNSFGLRLPQLGPIENADLIGLDLTLDIHNVILQSLNADKSPSPVLQDQVAKNNLGVKTGQGFLSWNEHRIQKVRDDLNTYLLNVTQQRG</sequence>
<keyword evidence="7" id="KW-1185">Reference proteome</keyword>
<dbReference type="RefSeq" id="WP_136781836.1">
    <property type="nucleotide sequence ID" value="NZ_SWCO01000005.1"/>
</dbReference>
<dbReference type="GO" id="GO:0008691">
    <property type="term" value="F:3-hydroxybutyryl-CoA dehydrogenase activity"/>
    <property type="evidence" value="ECO:0007669"/>
    <property type="project" value="TreeGrafter"/>
</dbReference>
<dbReference type="OrthoDB" id="5389341at2"/>
<dbReference type="Gene3D" id="3.40.50.720">
    <property type="entry name" value="NAD(P)-binding Rossmann-like Domain"/>
    <property type="match status" value="1"/>
</dbReference>
<feature type="binding site" evidence="3">
    <location>
        <position position="86"/>
    </location>
    <ligand>
        <name>NAD(+)</name>
        <dbReference type="ChEBI" id="CHEBI:57540"/>
    </ligand>
</feature>
<dbReference type="Pfam" id="PF00725">
    <property type="entry name" value="3HCDH"/>
    <property type="match status" value="1"/>
</dbReference>
<dbReference type="GO" id="GO:0070403">
    <property type="term" value="F:NAD+ binding"/>
    <property type="evidence" value="ECO:0007669"/>
    <property type="project" value="InterPro"/>
</dbReference>
<evidence type="ECO:0000256" key="3">
    <source>
        <dbReference type="PIRSR" id="PIRSR000105-2"/>
    </source>
</evidence>
<dbReference type="Gene3D" id="1.10.1040.10">
    <property type="entry name" value="N-(1-d-carboxylethyl)-l-norvaline Dehydrogenase, domain 2"/>
    <property type="match status" value="1"/>
</dbReference>
<dbReference type="InterPro" id="IPR036291">
    <property type="entry name" value="NAD(P)-bd_dom_sf"/>
</dbReference>
<dbReference type="InterPro" id="IPR013328">
    <property type="entry name" value="6PGD_dom2"/>
</dbReference>
<reference evidence="6 7" key="1">
    <citation type="submission" date="2019-04" db="EMBL/GenBank/DDBJ databases">
        <title>Alteromonas portus sp. nov., an alginate lyase-excreting marine bacterium.</title>
        <authorList>
            <person name="Huang H."/>
            <person name="Mo K."/>
            <person name="Bao S."/>
        </authorList>
    </citation>
    <scope>NUCLEOTIDE SEQUENCE [LARGE SCALE GENOMIC DNA]</scope>
    <source>
        <strain evidence="6 7">HB161718</strain>
    </source>
</reference>
<feature type="binding site" evidence="3">
    <location>
        <position position="91"/>
    </location>
    <ligand>
        <name>NAD(+)</name>
        <dbReference type="ChEBI" id="CHEBI:57540"/>
    </ligand>
</feature>
<proteinExistence type="predicted"/>
<keyword evidence="1" id="KW-0560">Oxidoreductase</keyword>
<gene>
    <name evidence="6" type="ORF">E5672_08680</name>
</gene>
<dbReference type="AlphaFoldDB" id="A0A4V5NNK7"/>
<protein>
    <submittedName>
        <fullName evidence="6">3-hydroxyacyl-CoA dehydrogenase family protein</fullName>
    </submittedName>
</protein>
<evidence type="ECO:0000313" key="7">
    <source>
        <dbReference type="Proteomes" id="UP000305471"/>
    </source>
</evidence>
<dbReference type="InterPro" id="IPR006176">
    <property type="entry name" value="3-OHacyl-CoA_DH_NAD-bd"/>
</dbReference>
<dbReference type="GO" id="GO:0006635">
    <property type="term" value="P:fatty acid beta-oxidation"/>
    <property type="evidence" value="ECO:0007669"/>
    <property type="project" value="TreeGrafter"/>
</dbReference>
<evidence type="ECO:0000256" key="2">
    <source>
        <dbReference type="PIRSR" id="PIRSR000105-1"/>
    </source>
</evidence>
<feature type="site" description="Important for catalytic activity" evidence="2">
    <location>
        <position position="134"/>
    </location>
</feature>
<feature type="domain" description="3-hydroxyacyl-CoA dehydrogenase NAD binding" evidence="5">
    <location>
        <begin position="6"/>
        <end position="178"/>
    </location>
</feature>
<evidence type="ECO:0000256" key="1">
    <source>
        <dbReference type="ARBA" id="ARBA00023002"/>
    </source>
</evidence>
<dbReference type="PROSITE" id="PS51257">
    <property type="entry name" value="PROKAR_LIPOPROTEIN"/>
    <property type="match status" value="1"/>
</dbReference>
<feature type="binding site" evidence="3">
    <location>
        <position position="137"/>
    </location>
    <ligand>
        <name>NAD(+)</name>
        <dbReference type="ChEBI" id="CHEBI:57540"/>
    </ligand>
</feature>
<feature type="domain" description="3-hydroxyacyl-CoA dehydrogenase C-terminal" evidence="4">
    <location>
        <begin position="181"/>
        <end position="279"/>
    </location>
</feature>
<comment type="caution">
    <text evidence="6">The sequence shown here is derived from an EMBL/GenBank/DDBJ whole genome shotgun (WGS) entry which is preliminary data.</text>
</comment>
<organism evidence="6 7">
    <name type="scientific">Alteromonas portus</name>
    <dbReference type="NCBI Taxonomy" id="2565549"/>
    <lineage>
        <taxon>Bacteria</taxon>
        <taxon>Pseudomonadati</taxon>
        <taxon>Pseudomonadota</taxon>
        <taxon>Gammaproteobacteria</taxon>
        <taxon>Alteromonadales</taxon>
        <taxon>Alteromonadaceae</taxon>
        <taxon>Alteromonas/Salinimonas group</taxon>
        <taxon>Alteromonas</taxon>
    </lineage>
</organism>
<dbReference type="Pfam" id="PF02737">
    <property type="entry name" value="3HCDH_N"/>
    <property type="match status" value="1"/>
</dbReference>
<evidence type="ECO:0000259" key="4">
    <source>
        <dbReference type="Pfam" id="PF00725"/>
    </source>
</evidence>
<feature type="binding site" evidence="3">
    <location>
        <begin position="11"/>
        <end position="16"/>
    </location>
    <ligand>
        <name>NAD(+)</name>
        <dbReference type="ChEBI" id="CHEBI:57540"/>
    </ligand>
</feature>
<dbReference type="EMBL" id="SWCO01000005">
    <property type="protein sequence ID" value="TKB03116.1"/>
    <property type="molecule type" value="Genomic_DNA"/>
</dbReference>
<dbReference type="SUPFAM" id="SSF51735">
    <property type="entry name" value="NAD(P)-binding Rossmann-fold domains"/>
    <property type="match status" value="1"/>
</dbReference>
<evidence type="ECO:0000259" key="5">
    <source>
        <dbReference type="Pfam" id="PF02737"/>
    </source>
</evidence>
<dbReference type="PANTHER" id="PTHR48075">
    <property type="entry name" value="3-HYDROXYACYL-COA DEHYDROGENASE FAMILY PROTEIN"/>
    <property type="match status" value="1"/>
</dbReference>
<dbReference type="PIRSF" id="PIRSF000105">
    <property type="entry name" value="HCDH"/>
    <property type="match status" value="1"/>
</dbReference>
<feature type="binding site" evidence="3">
    <location>
        <position position="34"/>
    </location>
    <ligand>
        <name>NAD(+)</name>
        <dbReference type="ChEBI" id="CHEBI:57540"/>
    </ligand>
</feature>
<name>A0A4V5NNK7_9ALTE</name>
<dbReference type="InterPro" id="IPR022694">
    <property type="entry name" value="3-OHacyl-CoA_DH"/>
</dbReference>
<dbReference type="SUPFAM" id="SSF48179">
    <property type="entry name" value="6-phosphogluconate dehydrogenase C-terminal domain-like"/>
    <property type="match status" value="1"/>
</dbReference>
<dbReference type="Proteomes" id="UP000305471">
    <property type="component" value="Unassembled WGS sequence"/>
</dbReference>